<accession>A0A392SDM1</accession>
<dbReference type="EMBL" id="LXQA010366438">
    <property type="protein sequence ID" value="MCI47043.1"/>
    <property type="molecule type" value="Genomic_DNA"/>
</dbReference>
<reference evidence="1 2" key="1">
    <citation type="journal article" date="2018" name="Front. Plant Sci.">
        <title>Red Clover (Trifolium pratense) and Zigzag Clover (T. medium) - A Picture of Genomic Similarities and Differences.</title>
        <authorList>
            <person name="Dluhosova J."/>
            <person name="Istvanek J."/>
            <person name="Nedelnik J."/>
            <person name="Repkova J."/>
        </authorList>
    </citation>
    <scope>NUCLEOTIDE SEQUENCE [LARGE SCALE GENOMIC DNA]</scope>
    <source>
        <strain evidence="2">cv. 10/8</strain>
        <tissue evidence="1">Leaf</tissue>
    </source>
</reference>
<comment type="caution">
    <text evidence="1">The sequence shown here is derived from an EMBL/GenBank/DDBJ whole genome shotgun (WGS) entry which is preliminary data.</text>
</comment>
<organism evidence="1 2">
    <name type="scientific">Trifolium medium</name>
    <dbReference type="NCBI Taxonomy" id="97028"/>
    <lineage>
        <taxon>Eukaryota</taxon>
        <taxon>Viridiplantae</taxon>
        <taxon>Streptophyta</taxon>
        <taxon>Embryophyta</taxon>
        <taxon>Tracheophyta</taxon>
        <taxon>Spermatophyta</taxon>
        <taxon>Magnoliopsida</taxon>
        <taxon>eudicotyledons</taxon>
        <taxon>Gunneridae</taxon>
        <taxon>Pentapetalae</taxon>
        <taxon>rosids</taxon>
        <taxon>fabids</taxon>
        <taxon>Fabales</taxon>
        <taxon>Fabaceae</taxon>
        <taxon>Papilionoideae</taxon>
        <taxon>50 kb inversion clade</taxon>
        <taxon>NPAAA clade</taxon>
        <taxon>Hologalegina</taxon>
        <taxon>IRL clade</taxon>
        <taxon>Trifolieae</taxon>
        <taxon>Trifolium</taxon>
    </lineage>
</organism>
<keyword evidence="2" id="KW-1185">Reference proteome</keyword>
<evidence type="ECO:0000313" key="1">
    <source>
        <dbReference type="EMBL" id="MCI47043.1"/>
    </source>
</evidence>
<name>A0A392SDM1_9FABA</name>
<proteinExistence type="predicted"/>
<dbReference type="AlphaFoldDB" id="A0A392SDM1"/>
<protein>
    <submittedName>
        <fullName evidence="1">Uncharacterized protein</fullName>
    </submittedName>
</protein>
<sequence>MGGSVTLLWAFCFIKFSRRWLAAVLVFGSVVIGLDSNQESITLLIEHQWWSMVLFQKLQSLEAMRIT</sequence>
<evidence type="ECO:0000313" key="2">
    <source>
        <dbReference type="Proteomes" id="UP000265520"/>
    </source>
</evidence>
<dbReference type="Proteomes" id="UP000265520">
    <property type="component" value="Unassembled WGS sequence"/>
</dbReference>